<keyword evidence="2" id="KW-1185">Reference proteome</keyword>
<comment type="caution">
    <text evidence="1">The sequence shown here is derived from an EMBL/GenBank/DDBJ whole genome shotgun (WGS) entry which is preliminary data.</text>
</comment>
<organism evidence="1 2">
    <name type="scientific">Scortum barcoo</name>
    <name type="common">barcoo grunter</name>
    <dbReference type="NCBI Taxonomy" id="214431"/>
    <lineage>
        <taxon>Eukaryota</taxon>
        <taxon>Metazoa</taxon>
        <taxon>Chordata</taxon>
        <taxon>Craniata</taxon>
        <taxon>Vertebrata</taxon>
        <taxon>Euteleostomi</taxon>
        <taxon>Actinopterygii</taxon>
        <taxon>Neopterygii</taxon>
        <taxon>Teleostei</taxon>
        <taxon>Neoteleostei</taxon>
        <taxon>Acanthomorphata</taxon>
        <taxon>Eupercaria</taxon>
        <taxon>Centrarchiformes</taxon>
        <taxon>Terapontoidei</taxon>
        <taxon>Terapontidae</taxon>
        <taxon>Scortum</taxon>
    </lineage>
</organism>
<dbReference type="Proteomes" id="UP000831701">
    <property type="component" value="Chromosome 22"/>
</dbReference>
<proteinExistence type="predicted"/>
<evidence type="ECO:0000313" key="2">
    <source>
        <dbReference type="Proteomes" id="UP000831701"/>
    </source>
</evidence>
<reference evidence="1" key="1">
    <citation type="submission" date="2022-04" db="EMBL/GenBank/DDBJ databases">
        <title>Jade perch genome.</title>
        <authorList>
            <person name="Chao B."/>
        </authorList>
    </citation>
    <scope>NUCLEOTIDE SEQUENCE</scope>
    <source>
        <strain evidence="1">CB-2022</strain>
    </source>
</reference>
<name>A0ACB8VEZ8_9TELE</name>
<protein>
    <submittedName>
        <fullName evidence="1">Uncharacterized protein</fullName>
    </submittedName>
</protein>
<evidence type="ECO:0000313" key="1">
    <source>
        <dbReference type="EMBL" id="KAI3354091.1"/>
    </source>
</evidence>
<dbReference type="EMBL" id="CM041552">
    <property type="protein sequence ID" value="KAI3354091.1"/>
    <property type="molecule type" value="Genomic_DNA"/>
</dbReference>
<gene>
    <name evidence="1" type="ORF">L3Q82_018640</name>
</gene>
<sequence>MFSSIIVYQYFSFLIFFFFLINQLFSMIDMKPPISRAKMMSVTKSAIKAIKLYKHVVQIVEKFIKKCKPELKVPGLYVVDSIVRQSRHQFGVDKDVFGPRFLKNFGDTFQNLYRCSEDDKSKILRVLNLWQKNGVFDMDVIQPLMDMANGAIVPAHPLEVPTDPQPETQPPVTSASVVPAVPQLPTPDALAAVAQLFQSPHGQELQRMLQNFQQADKTLAATMTNNIPNPAQMPAAQLNPYGAHVEKKSSLAEKLLDRFDYDDEPEEMTAKDGSAQSQGIPENLYNQFPGQMSITENVHPHMMGQTGSMEHGGGMSHGEHHMMADGYRPINEPYSQSQVNLQTQFSLTWLNERKLSAYVPPYFTRKLKRRLEYEARRQTQRVRQEIKIQIWFKISQEKKVKVFVPLKKVQASTLSFSLQRMALEISLSLSGQERKREGQRAQTERSSQHKESDTQWYVLQQKLTYEFCSTTLWVGQLDKKTQQSDVMSLLEEFGQIESINMIPPRGCAYIVMVHRQDAYTALNKLSRGSYKVNQKPVKIAWALNKGIKSAHKKFWDVERGVTYIPWSKVKLDELESYREGGILDPETLNPEWNNSKDFSNQAAVNGALDCVPADGSITAHIQAPPVEQAAPIRSPPAFPGAIMMSPTSMPPVGAPFIPTEFDPTKLTPGSIKLPEESPQDSTGDKGTPSDMCADNQLGSPVMTLPGPGVMQGPRPGMPPLQSPPGLPNPHLPPFLSPPNMPHMAPQMMPGAPMFPPDSSAPMTSWCQVLLQRHCHGLLLEEVEEEEAPPVEQAAPIRSPPAFPGAIMMSPTSMPPVGAPFIPTEFDPTKLTPGSIKLPEESPQDSTGDKGTPSDMCADNQLGSPVMTLPGPGVMQGPRPGMPPLQSPPGLPNPHLPPFLSPPNMPHMAPQMMPGAPMFPPDRFRMPMHFPPRGPPFHQHPSMGPESMDDREGRHFRNGRPGFGCPPFQRGRW</sequence>
<accession>A0ACB8VEZ8</accession>